<dbReference type="VEuPathDB" id="AmoebaDB:NAEGRDRAFT_78535"/>
<dbReference type="RefSeq" id="XP_002681125.1">
    <property type="nucleotide sequence ID" value="XM_002681079.1"/>
</dbReference>
<feature type="compositionally biased region" description="Acidic residues" evidence="1">
    <location>
        <begin position="235"/>
        <end position="245"/>
    </location>
</feature>
<feature type="region of interest" description="Disordered" evidence="1">
    <location>
        <begin position="211"/>
        <end position="245"/>
    </location>
</feature>
<dbReference type="OMA" id="TNGHMER"/>
<dbReference type="SUPFAM" id="SSF46934">
    <property type="entry name" value="UBA-like"/>
    <property type="match status" value="1"/>
</dbReference>
<gene>
    <name evidence="3" type="ORF">NAEGRDRAFT_78535</name>
</gene>
<dbReference type="PANTHER" id="PTHR13467:SF3">
    <property type="entry name" value="CUE DOMAIN-CONTAINING PROTEIN 1"/>
    <property type="match status" value="1"/>
</dbReference>
<accession>D2V4G3</accession>
<name>D2V4G3_NAEGR</name>
<dbReference type="InParanoid" id="D2V4G3"/>
<dbReference type="AlphaFoldDB" id="D2V4G3"/>
<dbReference type="GeneID" id="8849842"/>
<dbReference type="Gene3D" id="1.10.8.10">
    <property type="entry name" value="DNA helicase RuvA subunit, C-terminal domain"/>
    <property type="match status" value="1"/>
</dbReference>
<dbReference type="InterPro" id="IPR003892">
    <property type="entry name" value="CUE"/>
</dbReference>
<dbReference type="PROSITE" id="PS51140">
    <property type="entry name" value="CUE"/>
    <property type="match status" value="1"/>
</dbReference>
<dbReference type="PANTHER" id="PTHR13467">
    <property type="entry name" value="CUE DOMAIN CONTAINING PROTEIN 1"/>
    <property type="match status" value="1"/>
</dbReference>
<feature type="domain" description="CUE" evidence="2">
    <location>
        <begin position="7"/>
        <end position="50"/>
    </location>
</feature>
<organism evidence="4">
    <name type="scientific">Naegleria gruberi</name>
    <name type="common">Amoeba</name>
    <dbReference type="NCBI Taxonomy" id="5762"/>
    <lineage>
        <taxon>Eukaryota</taxon>
        <taxon>Discoba</taxon>
        <taxon>Heterolobosea</taxon>
        <taxon>Tetramitia</taxon>
        <taxon>Eutetramitia</taxon>
        <taxon>Vahlkampfiidae</taxon>
        <taxon>Naegleria</taxon>
    </lineage>
</organism>
<evidence type="ECO:0000313" key="4">
    <source>
        <dbReference type="Proteomes" id="UP000006671"/>
    </source>
</evidence>
<evidence type="ECO:0000259" key="2">
    <source>
        <dbReference type="PROSITE" id="PS51140"/>
    </source>
</evidence>
<dbReference type="GO" id="GO:0043130">
    <property type="term" value="F:ubiquitin binding"/>
    <property type="evidence" value="ECO:0007669"/>
    <property type="project" value="InterPro"/>
</dbReference>
<dbReference type="CDD" id="cd14366">
    <property type="entry name" value="CUE_CUED1"/>
    <property type="match status" value="1"/>
</dbReference>
<dbReference type="InterPro" id="IPR009060">
    <property type="entry name" value="UBA-like_sf"/>
</dbReference>
<reference evidence="3 4" key="1">
    <citation type="journal article" date="2010" name="Cell">
        <title>The genome of Naegleria gruberi illuminates early eukaryotic versatility.</title>
        <authorList>
            <person name="Fritz-Laylin L.K."/>
            <person name="Prochnik S.E."/>
            <person name="Ginger M.L."/>
            <person name="Dacks J.B."/>
            <person name="Carpenter M.L."/>
            <person name="Field M.C."/>
            <person name="Kuo A."/>
            <person name="Paredez A."/>
            <person name="Chapman J."/>
            <person name="Pham J."/>
            <person name="Shu S."/>
            <person name="Neupane R."/>
            <person name="Cipriano M."/>
            <person name="Mancuso J."/>
            <person name="Tu H."/>
            <person name="Salamov A."/>
            <person name="Lindquist E."/>
            <person name="Shapiro H."/>
            <person name="Lucas S."/>
            <person name="Grigoriev I.V."/>
            <person name="Cande W.Z."/>
            <person name="Fulton C."/>
            <person name="Rokhsar D.S."/>
            <person name="Dawson S.C."/>
        </authorList>
    </citation>
    <scope>NUCLEOTIDE SEQUENCE [LARGE SCALE GENOMIC DNA]</scope>
    <source>
        <strain evidence="3 4">NEG-M</strain>
    </source>
</reference>
<dbReference type="Proteomes" id="UP000006671">
    <property type="component" value="Unassembled WGS sequence"/>
</dbReference>
<dbReference type="EMBL" id="GG738851">
    <property type="protein sequence ID" value="EFC48381.1"/>
    <property type="molecule type" value="Genomic_DNA"/>
</dbReference>
<evidence type="ECO:0000313" key="3">
    <source>
        <dbReference type="EMBL" id="EFC48381.1"/>
    </source>
</evidence>
<sequence>MVTPKLTLREAMVTLTTMFPSFDEETIKGVLYQTNGHMERTIEVLLTMVDEGDTGATTNQPPMVSTTNTNTVNNQSGPPPSSGNIVRHTLDEDFLRYSNLDPATGATTQEEENQYSQDEYYAQRLQQALFEQGLSNAPPQTHQPPAYEYGVDNSSPQYHTNSTATVRRNVDSGYSTRGIGSNTTTETSTFDQLSDLAKKKFADFKKKYFTNNNRNNAQPVADPEEETMNRGLLRDEDEEMENSRL</sequence>
<dbReference type="InterPro" id="IPR040192">
    <property type="entry name" value="CUEDC1"/>
</dbReference>
<dbReference type="InterPro" id="IPR040195">
    <property type="entry name" value="CUE_CUED1"/>
</dbReference>
<dbReference type="Pfam" id="PF02845">
    <property type="entry name" value="CUE"/>
    <property type="match status" value="1"/>
</dbReference>
<evidence type="ECO:0000256" key="1">
    <source>
        <dbReference type="SAM" id="MobiDB-lite"/>
    </source>
</evidence>
<keyword evidence="4" id="KW-1185">Reference proteome</keyword>
<dbReference type="KEGG" id="ngr:NAEGRDRAFT_78535"/>
<dbReference type="OrthoDB" id="5794653at2759"/>
<protein>
    <recommendedName>
        <fullName evidence="2">CUE domain-containing protein</fullName>
    </recommendedName>
</protein>
<proteinExistence type="predicted"/>